<feature type="binding site" evidence="11 13">
    <location>
        <position position="219"/>
    </location>
    <ligand>
        <name>[2Fe-2S] cluster</name>
        <dbReference type="ChEBI" id="CHEBI:190135"/>
    </ligand>
</feature>
<evidence type="ECO:0000256" key="5">
    <source>
        <dbReference type="ARBA" id="ARBA00022723"/>
    </source>
</evidence>
<evidence type="ECO:0000256" key="3">
    <source>
        <dbReference type="ARBA" id="ARBA00022630"/>
    </source>
</evidence>
<keyword evidence="3 11" id="KW-0285">Flavoprotein</keyword>
<dbReference type="InterPro" id="IPR050353">
    <property type="entry name" value="PyrK_electron_transfer"/>
</dbReference>
<keyword evidence="7 11" id="KW-0665">Pyrimidine biosynthesis</keyword>
<dbReference type="SUPFAM" id="SSF63380">
    <property type="entry name" value="Riboflavin synthase domain-like"/>
    <property type="match status" value="1"/>
</dbReference>
<comment type="subunit">
    <text evidence="11">Heterotetramer of 2 PyrK and 2 PyrD type B subunits.</text>
</comment>
<evidence type="ECO:0000256" key="2">
    <source>
        <dbReference type="ARBA" id="ARBA00022448"/>
    </source>
</evidence>
<evidence type="ECO:0000256" key="11">
    <source>
        <dbReference type="HAMAP-Rule" id="MF_01211"/>
    </source>
</evidence>
<comment type="caution">
    <text evidence="15">The sequence shown here is derived from an EMBL/GenBank/DDBJ whole genome shotgun (WGS) entry which is preliminary data.</text>
</comment>
<dbReference type="Gene3D" id="3.40.50.80">
    <property type="entry name" value="Nucleotide-binding domain of ferredoxin-NADP reductase (FNR) module"/>
    <property type="match status" value="1"/>
</dbReference>
<dbReference type="AlphaFoldDB" id="A0A9D2L3U3"/>
<name>A0A9D2L3U3_9BACT</name>
<dbReference type="InterPro" id="IPR017938">
    <property type="entry name" value="Riboflavin_synthase-like_b-brl"/>
</dbReference>
<feature type="binding site" evidence="11 13">
    <location>
        <position position="214"/>
    </location>
    <ligand>
        <name>[2Fe-2S] cluster</name>
        <dbReference type="ChEBI" id="CHEBI:190135"/>
    </ligand>
</feature>
<comment type="similarity">
    <text evidence="1 11">Belongs to the PyrK family.</text>
</comment>
<dbReference type="PROSITE" id="PS51384">
    <property type="entry name" value="FAD_FR"/>
    <property type="match status" value="1"/>
</dbReference>
<feature type="binding site" evidence="11 12">
    <location>
        <begin position="71"/>
        <end position="72"/>
    </location>
    <ligand>
        <name>FAD</name>
        <dbReference type="ChEBI" id="CHEBI:57692"/>
    </ligand>
</feature>
<keyword evidence="5 11" id="KW-0479">Metal-binding</keyword>
<dbReference type="InterPro" id="IPR023455">
    <property type="entry name" value="Dihydroorotate_DHASE_ETsu"/>
</dbReference>
<dbReference type="InterPro" id="IPR001433">
    <property type="entry name" value="OxRdtase_FAD/NAD-bd"/>
</dbReference>
<dbReference type="GO" id="GO:0009055">
    <property type="term" value="F:electron transfer activity"/>
    <property type="evidence" value="ECO:0007669"/>
    <property type="project" value="UniProtKB-UniRule"/>
</dbReference>
<evidence type="ECO:0000313" key="15">
    <source>
        <dbReference type="EMBL" id="HJA98439.1"/>
    </source>
</evidence>
<reference evidence="15" key="2">
    <citation type="submission" date="2021-04" db="EMBL/GenBank/DDBJ databases">
        <authorList>
            <person name="Gilroy R."/>
        </authorList>
    </citation>
    <scope>NUCLEOTIDE SEQUENCE</scope>
    <source>
        <strain evidence="15">CHK169-11906</strain>
    </source>
</reference>
<dbReference type="GO" id="GO:0050660">
    <property type="term" value="F:flavin adenine dinucleotide binding"/>
    <property type="evidence" value="ECO:0007669"/>
    <property type="project" value="InterPro"/>
</dbReference>
<evidence type="ECO:0000256" key="12">
    <source>
        <dbReference type="PIRSR" id="PIRSR006816-1"/>
    </source>
</evidence>
<feature type="binding site" evidence="11 13">
    <location>
        <position position="234"/>
    </location>
    <ligand>
        <name>[2Fe-2S] cluster</name>
        <dbReference type="ChEBI" id="CHEBI:190135"/>
    </ligand>
</feature>
<dbReference type="GO" id="GO:0044205">
    <property type="term" value="P:'de novo' UMP biosynthetic process"/>
    <property type="evidence" value="ECO:0007669"/>
    <property type="project" value="UniProtKB-UniRule"/>
</dbReference>
<comment type="function">
    <text evidence="11">Responsible for channeling the electrons from the oxidation of dihydroorotate from the FMN redox center in the PyrD type B subunit to the ultimate electron acceptor NAD(+).</text>
</comment>
<dbReference type="Pfam" id="PF00175">
    <property type="entry name" value="NAD_binding_1"/>
    <property type="match status" value="1"/>
</dbReference>
<dbReference type="SUPFAM" id="SSF52343">
    <property type="entry name" value="Ferredoxin reductase-like, C-terminal NADP-linked domain"/>
    <property type="match status" value="1"/>
</dbReference>
<comment type="cofactor">
    <cofactor evidence="11 12">
        <name>FAD</name>
        <dbReference type="ChEBI" id="CHEBI:57692"/>
    </cofactor>
    <text evidence="11 12">Binds 1 FAD per subunit.</text>
</comment>
<keyword evidence="8 11" id="KW-0249">Electron transport</keyword>
<dbReference type="InterPro" id="IPR019480">
    <property type="entry name" value="Dihydroorotate_DH_Fe-S-bd"/>
</dbReference>
<dbReference type="Gene3D" id="2.10.240.10">
    <property type="entry name" value="Dihydroorotate dehydrogenase, electron transfer subunit"/>
    <property type="match status" value="1"/>
</dbReference>
<evidence type="ECO:0000256" key="7">
    <source>
        <dbReference type="ARBA" id="ARBA00022975"/>
    </source>
</evidence>
<keyword evidence="9 11" id="KW-0408">Iron</keyword>
<dbReference type="EMBL" id="DWYR01000008">
    <property type="protein sequence ID" value="HJA98439.1"/>
    <property type="molecule type" value="Genomic_DNA"/>
</dbReference>
<dbReference type="GO" id="GO:0016491">
    <property type="term" value="F:oxidoreductase activity"/>
    <property type="evidence" value="ECO:0007669"/>
    <property type="project" value="InterPro"/>
</dbReference>
<keyword evidence="4 11" id="KW-0001">2Fe-2S</keyword>
<evidence type="ECO:0000256" key="8">
    <source>
        <dbReference type="ARBA" id="ARBA00022982"/>
    </source>
</evidence>
<keyword evidence="6 11" id="KW-0274">FAD</keyword>
<protein>
    <recommendedName>
        <fullName evidence="11">Dihydroorotate dehydrogenase B (NAD(+)), electron transfer subunit</fullName>
    </recommendedName>
    <alternativeName>
        <fullName evidence="11">Dihydroorotate oxidase B, electron transfer subunit</fullName>
    </alternativeName>
</protein>
<dbReference type="PANTHER" id="PTHR43513">
    <property type="entry name" value="DIHYDROOROTATE DEHYDROGENASE B (NAD(+)), ELECTRON TRANSFER SUBUNIT"/>
    <property type="match status" value="1"/>
</dbReference>
<dbReference type="InterPro" id="IPR017927">
    <property type="entry name" value="FAD-bd_FR_type"/>
</dbReference>
<feature type="domain" description="FAD-binding FR-type" evidence="14">
    <location>
        <begin position="2"/>
        <end position="97"/>
    </location>
</feature>
<comment type="cofactor">
    <cofactor evidence="11">
        <name>[2Fe-2S] cluster</name>
        <dbReference type="ChEBI" id="CHEBI:190135"/>
    </cofactor>
    <text evidence="11">Binds 1 [2Fe-2S] cluster per subunit.</text>
</comment>
<dbReference type="Gene3D" id="2.40.30.10">
    <property type="entry name" value="Translation factors"/>
    <property type="match status" value="1"/>
</dbReference>
<reference evidence="15" key="1">
    <citation type="journal article" date="2021" name="PeerJ">
        <title>Extensive microbial diversity within the chicken gut microbiome revealed by metagenomics and culture.</title>
        <authorList>
            <person name="Gilroy R."/>
            <person name="Ravi A."/>
            <person name="Getino M."/>
            <person name="Pursley I."/>
            <person name="Horton D.L."/>
            <person name="Alikhan N.F."/>
            <person name="Baker D."/>
            <person name="Gharbi K."/>
            <person name="Hall N."/>
            <person name="Watson M."/>
            <person name="Adriaenssens E.M."/>
            <person name="Foster-Nyarko E."/>
            <person name="Jarju S."/>
            <person name="Secka A."/>
            <person name="Antonio M."/>
            <person name="Oren A."/>
            <person name="Chaudhuri R.R."/>
            <person name="La Ragione R."/>
            <person name="Hildebrand F."/>
            <person name="Pallen M.J."/>
        </authorList>
    </citation>
    <scope>NUCLEOTIDE SEQUENCE</scope>
    <source>
        <strain evidence="15">CHK169-11906</strain>
    </source>
</reference>
<evidence type="ECO:0000256" key="6">
    <source>
        <dbReference type="ARBA" id="ARBA00022827"/>
    </source>
</evidence>
<dbReference type="CDD" id="cd06218">
    <property type="entry name" value="DHOD_e_trans"/>
    <property type="match status" value="1"/>
</dbReference>
<evidence type="ECO:0000256" key="4">
    <source>
        <dbReference type="ARBA" id="ARBA00022714"/>
    </source>
</evidence>
<evidence type="ECO:0000256" key="1">
    <source>
        <dbReference type="ARBA" id="ARBA00006422"/>
    </source>
</evidence>
<feature type="binding site" evidence="11 13">
    <location>
        <position position="222"/>
    </location>
    <ligand>
        <name>[2Fe-2S] cluster</name>
        <dbReference type="ChEBI" id="CHEBI:190135"/>
    </ligand>
</feature>
<comment type="pathway">
    <text evidence="11">Pyrimidine metabolism; UMP biosynthesis via de novo pathway; orotate from (S)-dihydroorotate (NAD(+) route): step 1/1.</text>
</comment>
<dbReference type="InterPro" id="IPR012165">
    <property type="entry name" value="Cyt_c3_hydrogenase_gsu"/>
</dbReference>
<evidence type="ECO:0000256" key="13">
    <source>
        <dbReference type="PIRSR" id="PIRSR006816-2"/>
    </source>
</evidence>
<dbReference type="GO" id="GO:0051537">
    <property type="term" value="F:2 iron, 2 sulfur cluster binding"/>
    <property type="evidence" value="ECO:0007669"/>
    <property type="project" value="UniProtKB-KW"/>
</dbReference>
<comment type="cofactor">
    <cofactor evidence="13">
        <name>[2Fe-2S] cluster</name>
        <dbReference type="ChEBI" id="CHEBI:190135"/>
    </cofactor>
    <text evidence="13">Binds 1 [2Fe-2S] cluster per subunit.</text>
</comment>
<evidence type="ECO:0000256" key="9">
    <source>
        <dbReference type="ARBA" id="ARBA00023004"/>
    </source>
</evidence>
<dbReference type="Proteomes" id="UP000824259">
    <property type="component" value="Unassembled WGS sequence"/>
</dbReference>
<evidence type="ECO:0000259" key="14">
    <source>
        <dbReference type="PROSITE" id="PS51384"/>
    </source>
</evidence>
<sequence>MYKRGIYTVVANEPLTQSVWRMVLEGDTQYITRPGQFVNIEIEGLFLRRPISVCDYDEKTLALIYKVVGEGTERMSRMPRGTKLDLLTGLGNGFDTEVAAQHPLLVGGGVGVPPLYNLAKCLLSKGRKVSVVLGFNTAEEIFYEEEFRALGVDTYIATADGSCGVKGFVTTAIDECKIPFDYFYACGPLPMLRALCEATGEVSGQLSFEERMGCGFGGCMGCSCQTKNGPKRICKEGPVLTKEEVIW</sequence>
<dbReference type="PIRSF" id="PIRSF006816">
    <property type="entry name" value="Cyc3_hyd_g"/>
    <property type="match status" value="1"/>
</dbReference>
<dbReference type="InterPro" id="IPR037117">
    <property type="entry name" value="Dihydroorotate_DH_ele_sf"/>
</dbReference>
<organism evidence="15 16">
    <name type="scientific">Candidatus Alistipes avicola</name>
    <dbReference type="NCBI Taxonomy" id="2838432"/>
    <lineage>
        <taxon>Bacteria</taxon>
        <taxon>Pseudomonadati</taxon>
        <taxon>Bacteroidota</taxon>
        <taxon>Bacteroidia</taxon>
        <taxon>Bacteroidales</taxon>
        <taxon>Rikenellaceae</taxon>
        <taxon>Alistipes</taxon>
    </lineage>
</organism>
<gene>
    <name evidence="11" type="primary">pyrK</name>
    <name evidence="15" type="ORF">H9779_02420</name>
</gene>
<dbReference type="Pfam" id="PF10418">
    <property type="entry name" value="DHODB_Fe-S_bind"/>
    <property type="match status" value="1"/>
</dbReference>
<dbReference type="InterPro" id="IPR039261">
    <property type="entry name" value="FNR_nucleotide-bd"/>
</dbReference>
<proteinExistence type="inferred from homology"/>
<dbReference type="PANTHER" id="PTHR43513:SF3">
    <property type="entry name" value="DIHYDROOROTATE DEHYDROGENASE B (NAD(+)), ELECTRON TRANSFER SUBUNIT-RELATED"/>
    <property type="match status" value="1"/>
</dbReference>
<keyword evidence="2 11" id="KW-0813">Transport</keyword>
<feature type="binding site" evidence="11 12">
    <location>
        <begin position="49"/>
        <end position="52"/>
    </location>
    <ligand>
        <name>FAD</name>
        <dbReference type="ChEBI" id="CHEBI:57692"/>
    </ligand>
</feature>
<evidence type="ECO:0000256" key="10">
    <source>
        <dbReference type="ARBA" id="ARBA00023014"/>
    </source>
</evidence>
<dbReference type="HAMAP" id="MF_01211">
    <property type="entry name" value="DHODB_Fe_S_bind"/>
    <property type="match status" value="1"/>
</dbReference>
<keyword evidence="10 11" id="KW-0411">Iron-sulfur</keyword>
<comment type="caution">
    <text evidence="11">Lacks conserved residue(s) required for the propagation of feature annotation.</text>
</comment>
<accession>A0A9D2L3U3</accession>
<dbReference type="GO" id="GO:0046872">
    <property type="term" value="F:metal ion binding"/>
    <property type="evidence" value="ECO:0007669"/>
    <property type="project" value="UniProtKB-KW"/>
</dbReference>
<evidence type="ECO:0000313" key="16">
    <source>
        <dbReference type="Proteomes" id="UP000824259"/>
    </source>
</evidence>